<evidence type="ECO:0000313" key="7">
    <source>
        <dbReference type="EMBL" id="KAK3213471.1"/>
    </source>
</evidence>
<dbReference type="EMBL" id="WVTA01000004">
    <property type="protein sequence ID" value="KAK3213471.1"/>
    <property type="molecule type" value="Genomic_DNA"/>
</dbReference>
<feature type="transmembrane region" description="Helical" evidence="6">
    <location>
        <begin position="350"/>
        <end position="373"/>
    </location>
</feature>
<feature type="transmembrane region" description="Helical" evidence="6">
    <location>
        <begin position="85"/>
        <end position="104"/>
    </location>
</feature>
<dbReference type="InterPro" id="IPR002293">
    <property type="entry name" value="AA/rel_permease1"/>
</dbReference>
<feature type="transmembrane region" description="Helical" evidence="6">
    <location>
        <begin position="124"/>
        <end position="143"/>
    </location>
</feature>
<evidence type="ECO:0000313" key="8">
    <source>
        <dbReference type="Proteomes" id="UP001280581"/>
    </source>
</evidence>
<dbReference type="PANTHER" id="PTHR45649">
    <property type="entry name" value="AMINO-ACID PERMEASE BAT1"/>
    <property type="match status" value="1"/>
</dbReference>
<dbReference type="PANTHER" id="PTHR45649:SF1">
    <property type="entry name" value="TRANSPORTER, PUTATIVE (EUROFUNG)-RELATED"/>
    <property type="match status" value="1"/>
</dbReference>
<dbReference type="GO" id="GO:0022857">
    <property type="term" value="F:transmembrane transporter activity"/>
    <property type="evidence" value="ECO:0007669"/>
    <property type="project" value="InterPro"/>
</dbReference>
<feature type="transmembrane region" description="Helical" evidence="6">
    <location>
        <begin position="54"/>
        <end position="73"/>
    </location>
</feature>
<feature type="transmembrane region" description="Helical" evidence="6">
    <location>
        <begin position="385"/>
        <end position="404"/>
    </location>
</feature>
<dbReference type="GO" id="GO:0016020">
    <property type="term" value="C:membrane"/>
    <property type="evidence" value="ECO:0007669"/>
    <property type="project" value="UniProtKB-SubCell"/>
</dbReference>
<evidence type="ECO:0000256" key="3">
    <source>
        <dbReference type="ARBA" id="ARBA00022692"/>
    </source>
</evidence>
<keyword evidence="3 6" id="KW-0812">Transmembrane</keyword>
<reference evidence="7 8" key="1">
    <citation type="submission" date="2021-02" db="EMBL/GenBank/DDBJ databases">
        <title>Genome assembly of Pseudopithomyces chartarum.</title>
        <authorList>
            <person name="Jauregui R."/>
            <person name="Singh J."/>
            <person name="Voisey C."/>
        </authorList>
    </citation>
    <scope>NUCLEOTIDE SEQUENCE [LARGE SCALE GENOMIC DNA]</scope>
    <source>
        <strain evidence="7 8">AGR01</strain>
    </source>
</reference>
<evidence type="ECO:0008006" key="9">
    <source>
        <dbReference type="Google" id="ProtNLM"/>
    </source>
</evidence>
<organism evidence="7 8">
    <name type="scientific">Pseudopithomyces chartarum</name>
    <dbReference type="NCBI Taxonomy" id="1892770"/>
    <lineage>
        <taxon>Eukaryota</taxon>
        <taxon>Fungi</taxon>
        <taxon>Dikarya</taxon>
        <taxon>Ascomycota</taxon>
        <taxon>Pezizomycotina</taxon>
        <taxon>Dothideomycetes</taxon>
        <taxon>Pleosporomycetidae</taxon>
        <taxon>Pleosporales</taxon>
        <taxon>Massarineae</taxon>
        <taxon>Didymosphaeriaceae</taxon>
        <taxon>Pseudopithomyces</taxon>
    </lineage>
</organism>
<keyword evidence="2" id="KW-0813">Transport</keyword>
<dbReference type="Proteomes" id="UP001280581">
    <property type="component" value="Unassembled WGS sequence"/>
</dbReference>
<proteinExistence type="predicted"/>
<dbReference type="Pfam" id="PF13520">
    <property type="entry name" value="AA_permease_2"/>
    <property type="match status" value="1"/>
</dbReference>
<keyword evidence="4 6" id="KW-1133">Transmembrane helix</keyword>
<evidence type="ECO:0000256" key="5">
    <source>
        <dbReference type="ARBA" id="ARBA00023136"/>
    </source>
</evidence>
<feature type="transmembrane region" description="Helical" evidence="6">
    <location>
        <begin position="265"/>
        <end position="285"/>
    </location>
</feature>
<protein>
    <recommendedName>
        <fullName evidence="9">GABA permease</fullName>
    </recommendedName>
</protein>
<feature type="transmembrane region" description="Helical" evidence="6">
    <location>
        <begin position="164"/>
        <end position="183"/>
    </location>
</feature>
<evidence type="ECO:0000256" key="1">
    <source>
        <dbReference type="ARBA" id="ARBA00004141"/>
    </source>
</evidence>
<accession>A0AAN6RJN7</accession>
<dbReference type="AlphaFoldDB" id="A0AAN6RJN7"/>
<dbReference type="Gene3D" id="1.20.1740.10">
    <property type="entry name" value="Amino acid/polyamine transporter I"/>
    <property type="match status" value="1"/>
</dbReference>
<evidence type="ECO:0000256" key="2">
    <source>
        <dbReference type="ARBA" id="ARBA00022448"/>
    </source>
</evidence>
<comment type="caution">
    <text evidence="7">The sequence shown here is derived from an EMBL/GenBank/DDBJ whole genome shotgun (WGS) entry which is preliminary data.</text>
</comment>
<gene>
    <name evidence="7" type="ORF">GRF29_28g17160</name>
</gene>
<feature type="transmembrane region" description="Helical" evidence="6">
    <location>
        <begin position="220"/>
        <end position="244"/>
    </location>
</feature>
<feature type="transmembrane region" description="Helical" evidence="6">
    <location>
        <begin position="291"/>
        <end position="315"/>
    </location>
</feature>
<keyword evidence="5 6" id="KW-0472">Membrane</keyword>
<comment type="subcellular location">
    <subcellularLocation>
        <location evidence="1">Membrane</location>
        <topology evidence="1">Multi-pass membrane protein</topology>
    </subcellularLocation>
</comment>
<evidence type="ECO:0000256" key="6">
    <source>
        <dbReference type="SAM" id="Phobius"/>
    </source>
</evidence>
<name>A0AAN6RJN7_9PLEO</name>
<keyword evidence="8" id="KW-1185">Reference proteome</keyword>
<evidence type="ECO:0000256" key="4">
    <source>
        <dbReference type="ARBA" id="ARBA00022989"/>
    </source>
</evidence>
<dbReference type="PIRSF" id="PIRSF006060">
    <property type="entry name" value="AA_transporter"/>
    <property type="match status" value="1"/>
</dbReference>
<sequence>MLAPTNMKKILSYISGWLTLAGWQASVASGAYLTGTLVQGLVTLTTPSYEPKNWHGTLLYWAMMMFCITINVAAGRLLPKFEGALLVLHIVGFFAVLIPLLTLGPKGDPKEVFTTFFNLGGWQSQGLSFCIGIMGSVFAFVGGDGAIHMSEEIQNAQLVLPRSIMTGVMINGSLGFAMILTVLHRSGDIDAALAENPAYPFVAIFKHATNSTSGAAVMSSLVLCLAVSATVGLLASSSRVFWAFSRDRGLPGWRTLSKVSKRTSIPVYAVAATTLIACVLALVNIGSATAFNGVISISIAGLFSSYLLVASLLLYRRCTGGIVASSRIHGSSPTDSEGGKLVWGPWRIPGVLGIANNTFSCIYLLFVLFFSFWPTYAEVNTQNMNWSILVTSFFVVFSGVYYLVWAKKTYHGPIVEVEPRYVHDVAG</sequence>